<dbReference type="Pfam" id="PF01757">
    <property type="entry name" value="Acyl_transf_3"/>
    <property type="match status" value="1"/>
</dbReference>
<keyword evidence="3 10" id="KW-0808">Transferase</keyword>
<feature type="transmembrane region" description="Helical" evidence="8">
    <location>
        <begin position="32"/>
        <end position="53"/>
    </location>
</feature>
<dbReference type="STRING" id="134605.HMPREF3206_01041"/>
<proteinExistence type="predicted"/>
<evidence type="ECO:0000256" key="2">
    <source>
        <dbReference type="ARBA" id="ARBA00022475"/>
    </source>
</evidence>
<reference evidence="11" key="1">
    <citation type="submission" date="2016-01" db="EMBL/GenBank/DDBJ databases">
        <authorList>
            <person name="Mitreva M."/>
            <person name="Pepin K.H."/>
            <person name="Mihindukulasuriya K.A."/>
            <person name="Fulton R."/>
            <person name="Fronick C."/>
            <person name="O'Laughlin M."/>
            <person name="Miner T."/>
            <person name="Herter B."/>
            <person name="Rosa B.A."/>
            <person name="Cordes M."/>
            <person name="Tomlinson C."/>
            <person name="Wollam A."/>
            <person name="Palsikar V.B."/>
            <person name="Mardis E.R."/>
            <person name="Wilson R.K."/>
        </authorList>
    </citation>
    <scope>NUCLEOTIDE SEQUENCE [LARGE SCALE GENOMIC DNA]</scope>
    <source>
        <strain evidence="11">CMW8396</strain>
    </source>
</reference>
<evidence type="ECO:0000256" key="3">
    <source>
        <dbReference type="ARBA" id="ARBA00022679"/>
    </source>
</evidence>
<dbReference type="GO" id="GO:0005886">
    <property type="term" value="C:plasma membrane"/>
    <property type="evidence" value="ECO:0007669"/>
    <property type="project" value="UniProtKB-SubCell"/>
</dbReference>
<keyword evidence="2" id="KW-1003">Cell membrane</keyword>
<keyword evidence="4 8" id="KW-0812">Transmembrane</keyword>
<dbReference type="InterPro" id="IPR050879">
    <property type="entry name" value="Acyltransferase_3"/>
</dbReference>
<dbReference type="SUPFAM" id="SSF52266">
    <property type="entry name" value="SGNH hydrolase"/>
    <property type="match status" value="1"/>
</dbReference>
<keyword evidence="11" id="KW-1185">Reference proteome</keyword>
<keyword evidence="7 10" id="KW-0012">Acyltransferase</keyword>
<accession>A0A133NDI8</accession>
<dbReference type="PANTHER" id="PTHR23028:SF53">
    <property type="entry name" value="ACYL_TRANSF_3 DOMAIN-CONTAINING PROTEIN"/>
    <property type="match status" value="1"/>
</dbReference>
<feature type="transmembrane region" description="Helical" evidence="8">
    <location>
        <begin position="311"/>
        <end position="331"/>
    </location>
</feature>
<keyword evidence="6 8" id="KW-0472">Membrane</keyword>
<sequence length="604" mass="70506">MQRERNYGIDVLRGIALILIFTYHYYQFQGTYVGVIIFFALSGYLVTEGLFLEDFNYVSYLKKKFIKLYPLLLFIVALCTLGVFLLEKGLGNTYRYGALSVLFAGNNIYQAFSEISYFESHNDILPLVHTWALSLEIQFYIAYPLLLLACKKWKKNNRETAEIIFLLSSVSALCMFFHYLLGSDLSRIYYGTDTRLFTFLLAGACSSYMRTEKKWSKFIFYTLSIIGLIAIGLFSMYFRYDLEWNYLGAFYIISILTTIVTVSCYRFGFLNYKNPFSNLLQSLGIRGYSYYLWQYPIMIFANEYFKWIKISYHWTVAIQVVILILISELTYRFIEKKNFSFLQVSIFFLLTIFLLIALPKPVRQESQVLEHKIEELANSNIRKEEPILEIQTEKPLLEQENKKEEEDYDSLELFLLGDEKEETAPSSKSMTKELTTVVEKPFHQVQKGVFRKPVTFIGDSVMKMCEMDIKKDFPNAYVDAAVSRQFFKLPGILEDAKKKGKLYPIVVIHLGSNGTIQKKSFDKMVQLLDGHQVFLLNCVVSKPWETEVNSLLEQEVAKYPNLHLINWYQYAKGQSSWFYKDATHPKPNGSKKYSHFILKNLENM</sequence>
<dbReference type="RefSeq" id="WP_008800841.1">
    <property type="nucleotide sequence ID" value="NZ_KQ956540.1"/>
</dbReference>
<gene>
    <name evidence="10" type="ORF">HMPREF3206_01041</name>
</gene>
<feature type="transmembrane region" description="Helical" evidence="8">
    <location>
        <begin position="244"/>
        <end position="267"/>
    </location>
</feature>
<name>A0A133NDI8_9FUSO</name>
<dbReference type="InterPro" id="IPR002656">
    <property type="entry name" value="Acyl_transf_3_dom"/>
</dbReference>
<dbReference type="InterPro" id="IPR036514">
    <property type="entry name" value="SGNH_hydro_sf"/>
</dbReference>
<evidence type="ECO:0000256" key="8">
    <source>
        <dbReference type="SAM" id="Phobius"/>
    </source>
</evidence>
<dbReference type="AlphaFoldDB" id="A0A133NDI8"/>
<comment type="subcellular location">
    <subcellularLocation>
        <location evidence="1">Cell membrane</location>
        <topology evidence="1">Multi-pass membrane protein</topology>
    </subcellularLocation>
</comment>
<evidence type="ECO:0000256" key="4">
    <source>
        <dbReference type="ARBA" id="ARBA00022692"/>
    </source>
</evidence>
<feature type="transmembrane region" description="Helical" evidence="8">
    <location>
        <begin position="161"/>
        <end position="181"/>
    </location>
</feature>
<organism evidence="10 11">
    <name type="scientific">Fusobacterium equinum</name>
    <dbReference type="NCBI Taxonomy" id="134605"/>
    <lineage>
        <taxon>Bacteria</taxon>
        <taxon>Fusobacteriati</taxon>
        <taxon>Fusobacteriota</taxon>
        <taxon>Fusobacteriia</taxon>
        <taxon>Fusobacteriales</taxon>
        <taxon>Fusobacteriaceae</taxon>
        <taxon>Fusobacterium</taxon>
    </lineage>
</organism>
<evidence type="ECO:0000313" key="10">
    <source>
        <dbReference type="EMBL" id="KXA14356.1"/>
    </source>
</evidence>
<evidence type="ECO:0000256" key="6">
    <source>
        <dbReference type="ARBA" id="ARBA00023136"/>
    </source>
</evidence>
<dbReference type="EMBL" id="LRPX01000047">
    <property type="protein sequence ID" value="KXA14356.1"/>
    <property type="molecule type" value="Genomic_DNA"/>
</dbReference>
<feature type="transmembrane region" description="Helical" evidence="8">
    <location>
        <begin position="65"/>
        <end position="86"/>
    </location>
</feature>
<protein>
    <submittedName>
        <fullName evidence="10">Acyltransferase</fullName>
    </submittedName>
</protein>
<evidence type="ECO:0000256" key="1">
    <source>
        <dbReference type="ARBA" id="ARBA00004651"/>
    </source>
</evidence>
<feature type="domain" description="Acyltransferase 3" evidence="9">
    <location>
        <begin position="6"/>
        <end position="326"/>
    </location>
</feature>
<dbReference type="PANTHER" id="PTHR23028">
    <property type="entry name" value="ACETYLTRANSFERASE"/>
    <property type="match status" value="1"/>
</dbReference>
<dbReference type="Gene3D" id="3.40.50.1110">
    <property type="entry name" value="SGNH hydrolase"/>
    <property type="match status" value="1"/>
</dbReference>
<feature type="transmembrane region" description="Helical" evidence="8">
    <location>
        <begin position="7"/>
        <end position="26"/>
    </location>
</feature>
<feature type="transmembrane region" description="Helical" evidence="8">
    <location>
        <begin position="338"/>
        <end position="358"/>
    </location>
</feature>
<keyword evidence="5 8" id="KW-1133">Transmembrane helix</keyword>
<dbReference type="Proteomes" id="UP000070617">
    <property type="component" value="Unassembled WGS sequence"/>
</dbReference>
<evidence type="ECO:0000259" key="9">
    <source>
        <dbReference type="Pfam" id="PF01757"/>
    </source>
</evidence>
<dbReference type="GO" id="GO:0009103">
    <property type="term" value="P:lipopolysaccharide biosynthetic process"/>
    <property type="evidence" value="ECO:0007669"/>
    <property type="project" value="TreeGrafter"/>
</dbReference>
<evidence type="ECO:0000256" key="7">
    <source>
        <dbReference type="ARBA" id="ARBA00023315"/>
    </source>
</evidence>
<dbReference type="PATRIC" id="fig|134605.3.peg.1034"/>
<feature type="transmembrane region" description="Helical" evidence="8">
    <location>
        <begin position="128"/>
        <end position="149"/>
    </location>
</feature>
<comment type="caution">
    <text evidence="10">The sequence shown here is derived from an EMBL/GenBank/DDBJ whole genome shotgun (WGS) entry which is preliminary data.</text>
</comment>
<evidence type="ECO:0000256" key="5">
    <source>
        <dbReference type="ARBA" id="ARBA00022989"/>
    </source>
</evidence>
<feature type="transmembrane region" description="Helical" evidence="8">
    <location>
        <begin position="218"/>
        <end position="238"/>
    </location>
</feature>
<dbReference type="GO" id="GO:0016747">
    <property type="term" value="F:acyltransferase activity, transferring groups other than amino-acyl groups"/>
    <property type="evidence" value="ECO:0007669"/>
    <property type="project" value="InterPro"/>
</dbReference>
<evidence type="ECO:0000313" key="11">
    <source>
        <dbReference type="Proteomes" id="UP000070617"/>
    </source>
</evidence>
<dbReference type="CDD" id="cd01840">
    <property type="entry name" value="SGNH_hydrolase_yrhL_like"/>
    <property type="match status" value="1"/>
</dbReference>